<dbReference type="AlphaFoldDB" id="A0A448WYK0"/>
<comment type="caution">
    <text evidence="2">The sequence shown here is derived from an EMBL/GenBank/DDBJ whole genome shotgun (WGS) entry which is preliminary data.</text>
</comment>
<gene>
    <name evidence="2" type="ORF">PXEA_LOCUS16902</name>
</gene>
<evidence type="ECO:0000256" key="1">
    <source>
        <dbReference type="SAM" id="MobiDB-lite"/>
    </source>
</evidence>
<evidence type="ECO:0000313" key="2">
    <source>
        <dbReference type="EMBL" id="VEL23462.1"/>
    </source>
</evidence>
<keyword evidence="3" id="KW-1185">Reference proteome</keyword>
<sequence>MASPPTATSPTASKLASQRIPSTIDYHLMATTLNSTHPTPTNSHGYGPASSPIVHPLRRHLHRLKGHWRNESRQLSTLNKFLKTYCKALITYATTNWWAIEVASGPHS</sequence>
<reference evidence="2" key="1">
    <citation type="submission" date="2018-11" db="EMBL/GenBank/DDBJ databases">
        <authorList>
            <consortium name="Pathogen Informatics"/>
        </authorList>
    </citation>
    <scope>NUCLEOTIDE SEQUENCE</scope>
</reference>
<feature type="compositionally biased region" description="Polar residues" evidence="1">
    <location>
        <begin position="33"/>
        <end position="44"/>
    </location>
</feature>
<dbReference type="Proteomes" id="UP000784294">
    <property type="component" value="Unassembled WGS sequence"/>
</dbReference>
<proteinExistence type="predicted"/>
<feature type="region of interest" description="Disordered" evidence="1">
    <location>
        <begin position="33"/>
        <end position="52"/>
    </location>
</feature>
<name>A0A448WYK0_9PLAT</name>
<dbReference type="EMBL" id="CAAALY010062093">
    <property type="protein sequence ID" value="VEL23462.1"/>
    <property type="molecule type" value="Genomic_DNA"/>
</dbReference>
<evidence type="ECO:0000313" key="3">
    <source>
        <dbReference type="Proteomes" id="UP000784294"/>
    </source>
</evidence>
<feature type="non-terminal residue" evidence="2">
    <location>
        <position position="108"/>
    </location>
</feature>
<accession>A0A448WYK0</accession>
<protein>
    <submittedName>
        <fullName evidence="2">Uncharacterized protein</fullName>
    </submittedName>
</protein>
<organism evidence="2 3">
    <name type="scientific">Protopolystoma xenopodis</name>
    <dbReference type="NCBI Taxonomy" id="117903"/>
    <lineage>
        <taxon>Eukaryota</taxon>
        <taxon>Metazoa</taxon>
        <taxon>Spiralia</taxon>
        <taxon>Lophotrochozoa</taxon>
        <taxon>Platyhelminthes</taxon>
        <taxon>Monogenea</taxon>
        <taxon>Polyopisthocotylea</taxon>
        <taxon>Polystomatidea</taxon>
        <taxon>Polystomatidae</taxon>
        <taxon>Protopolystoma</taxon>
    </lineage>
</organism>